<dbReference type="AlphaFoldDB" id="A0A9W6JVN1"/>
<accession>A0A9W6JVN1</accession>
<gene>
    <name evidence="1" type="ORF">GCM10017653_07680</name>
</gene>
<protein>
    <submittedName>
        <fullName evidence="1">Uncharacterized protein</fullName>
    </submittedName>
</protein>
<dbReference type="RefSeq" id="WP_213366098.1">
    <property type="nucleotide sequence ID" value="NZ_BSFM01000004.1"/>
</dbReference>
<evidence type="ECO:0000313" key="1">
    <source>
        <dbReference type="EMBL" id="GLK82699.1"/>
    </source>
</evidence>
<organism evidence="1 2">
    <name type="scientific">Ancylobacter defluvii</name>
    <dbReference type="NCBI Taxonomy" id="1282440"/>
    <lineage>
        <taxon>Bacteria</taxon>
        <taxon>Pseudomonadati</taxon>
        <taxon>Pseudomonadota</taxon>
        <taxon>Alphaproteobacteria</taxon>
        <taxon>Hyphomicrobiales</taxon>
        <taxon>Xanthobacteraceae</taxon>
        <taxon>Ancylobacter</taxon>
    </lineage>
</organism>
<keyword evidence="2" id="KW-1185">Reference proteome</keyword>
<dbReference type="EMBL" id="BSFM01000004">
    <property type="protein sequence ID" value="GLK82699.1"/>
    <property type="molecule type" value="Genomic_DNA"/>
</dbReference>
<sequence length="51" mass="5499">MAEYPLRADSREDIAAGVNEALTQFAMTLPHVIIGEKGVSLRVEPLDTSDA</sequence>
<name>A0A9W6JVN1_9HYPH</name>
<evidence type="ECO:0000313" key="2">
    <source>
        <dbReference type="Proteomes" id="UP001143330"/>
    </source>
</evidence>
<comment type="caution">
    <text evidence="1">The sequence shown here is derived from an EMBL/GenBank/DDBJ whole genome shotgun (WGS) entry which is preliminary data.</text>
</comment>
<proteinExistence type="predicted"/>
<dbReference type="Proteomes" id="UP001143330">
    <property type="component" value="Unassembled WGS sequence"/>
</dbReference>
<reference evidence="1" key="2">
    <citation type="submission" date="2023-01" db="EMBL/GenBank/DDBJ databases">
        <authorList>
            <person name="Sun Q."/>
            <person name="Evtushenko L."/>
        </authorList>
    </citation>
    <scope>NUCLEOTIDE SEQUENCE</scope>
    <source>
        <strain evidence="1">VKM B-2789</strain>
    </source>
</reference>
<reference evidence="1" key="1">
    <citation type="journal article" date="2014" name="Int. J. Syst. Evol. Microbiol.">
        <title>Complete genome sequence of Corynebacterium casei LMG S-19264T (=DSM 44701T), isolated from a smear-ripened cheese.</title>
        <authorList>
            <consortium name="US DOE Joint Genome Institute (JGI-PGF)"/>
            <person name="Walter F."/>
            <person name="Albersmeier A."/>
            <person name="Kalinowski J."/>
            <person name="Ruckert C."/>
        </authorList>
    </citation>
    <scope>NUCLEOTIDE SEQUENCE</scope>
    <source>
        <strain evidence="1">VKM B-2789</strain>
    </source>
</reference>